<accession>A0A2W0C4B7</accession>
<gene>
    <name evidence="1" type="ORF">PIL02S_06094</name>
</gene>
<dbReference type="AlphaFoldDB" id="A0A2W0C4B7"/>
<name>A0A2W0C4B7_9BACL</name>
<protein>
    <submittedName>
        <fullName evidence="1">Uncharacterized protein</fullName>
    </submittedName>
</protein>
<evidence type="ECO:0000313" key="1">
    <source>
        <dbReference type="EMBL" id="PYY26684.1"/>
    </source>
</evidence>
<evidence type="ECO:0000313" key="2">
    <source>
        <dbReference type="Proteomes" id="UP000247459"/>
    </source>
</evidence>
<comment type="caution">
    <text evidence="1">The sequence shown here is derived from an EMBL/GenBank/DDBJ whole genome shotgun (WGS) entry which is preliminary data.</text>
</comment>
<organism evidence="1 2">
    <name type="scientific">Paenibacillus illinoisensis</name>
    <dbReference type="NCBI Taxonomy" id="59845"/>
    <lineage>
        <taxon>Bacteria</taxon>
        <taxon>Bacillati</taxon>
        <taxon>Bacillota</taxon>
        <taxon>Bacilli</taxon>
        <taxon>Bacillales</taxon>
        <taxon>Paenibacillaceae</taxon>
        <taxon>Paenibacillus</taxon>
    </lineage>
</organism>
<dbReference type="EMBL" id="PRLG01000029">
    <property type="protein sequence ID" value="PYY26684.1"/>
    <property type="molecule type" value="Genomic_DNA"/>
</dbReference>
<sequence length="45" mass="5135">MQTYEIHIQFISKTERVITVFNIHMDGLFSSQLNTGAPSKSLFCT</sequence>
<reference evidence="1 2" key="1">
    <citation type="submission" date="2018-01" db="EMBL/GenBank/DDBJ databases">
        <title>Genome sequence of the PGP bacterium Paenibacillus illinoisensis E3.</title>
        <authorList>
            <person name="Rolli E."/>
            <person name="Marasco R."/>
            <person name="Bessem C."/>
            <person name="Michoud G."/>
            <person name="Gaiarsa S."/>
            <person name="Borin S."/>
            <person name="Daffonchio D."/>
        </authorList>
    </citation>
    <scope>NUCLEOTIDE SEQUENCE [LARGE SCALE GENOMIC DNA]</scope>
    <source>
        <strain evidence="1 2">E3</strain>
    </source>
</reference>
<proteinExistence type="predicted"/>
<dbReference type="Proteomes" id="UP000247459">
    <property type="component" value="Unassembled WGS sequence"/>
</dbReference>